<gene>
    <name evidence="6" type="ORF">JCM9157_1271</name>
</gene>
<evidence type="ECO:0000313" key="6">
    <source>
        <dbReference type="EMBL" id="GAE34227.1"/>
    </source>
</evidence>
<comment type="similarity">
    <text evidence="2">Belongs to the bacterial solute-binding protein SsuA/TauA family.</text>
</comment>
<comment type="caution">
    <text evidence="6">The sequence shown here is derived from an EMBL/GenBank/DDBJ whole genome shotgun (WGS) entry which is preliminary data.</text>
</comment>
<evidence type="ECO:0000256" key="4">
    <source>
        <dbReference type="SAM" id="SignalP"/>
    </source>
</evidence>
<dbReference type="PANTHER" id="PTHR30024:SF47">
    <property type="entry name" value="TAURINE-BINDING PERIPLASMIC PROTEIN"/>
    <property type="match status" value="1"/>
</dbReference>
<feature type="chain" id="PRO_5039426188" evidence="4">
    <location>
        <begin position="23"/>
        <end position="332"/>
    </location>
</feature>
<protein>
    <submittedName>
        <fullName evidence="6">ABC transporter substrate-binding protein</fullName>
    </submittedName>
</protein>
<dbReference type="GO" id="GO:0042597">
    <property type="term" value="C:periplasmic space"/>
    <property type="evidence" value="ECO:0007669"/>
    <property type="project" value="UniProtKB-SubCell"/>
</dbReference>
<sequence>MKHQKKYLCWLLSLIVVLSISACSFGGSNQETIRVSEVTRSIFYAPFYAAISQGFFEEEGIDLELTTTWGGDNTMTSLLSGGADVALVGAETSIYVYAQQATDPAINFAQLTQTDGTFLVSREKLDSFTWEDLKGSTFLGQRKGGMPQMVGEHVLRLNDINPHQDLNLIQNIDFGNIPSAFASGTGDFVQLFEPQATLFENEGIGHIVASFGTESGTVPYTVFMAKQSYINEEEEKLIAFTRALTKGQQWVDEQPVEVVAEAIVDFFEDTDVELVAQVVDRYKSQGSYATSPLVQPEAWENLQLIMDESGELPLQVQYSDLVNTSIAETVLD</sequence>
<dbReference type="Gene3D" id="3.40.190.10">
    <property type="entry name" value="Periplasmic binding protein-like II"/>
    <property type="match status" value="2"/>
</dbReference>
<dbReference type="OrthoDB" id="9802202at2"/>
<dbReference type="PROSITE" id="PS51257">
    <property type="entry name" value="PROKAR_LIPOPROTEIN"/>
    <property type="match status" value="1"/>
</dbReference>
<dbReference type="InterPro" id="IPR015168">
    <property type="entry name" value="SsuA/THI5"/>
</dbReference>
<evidence type="ECO:0000313" key="7">
    <source>
        <dbReference type="Proteomes" id="UP000018896"/>
    </source>
</evidence>
<dbReference type="RefSeq" id="WP_035663008.1">
    <property type="nucleotide sequence ID" value="NZ_BAUV01000006.1"/>
</dbReference>
<dbReference type="Proteomes" id="UP000018896">
    <property type="component" value="Unassembled WGS sequence"/>
</dbReference>
<organism evidence="6 7">
    <name type="scientific">Halalkalibacter akibai (strain ATCC 43226 / DSM 21942 / CIP 109018 / JCM 9157 / 1139)</name>
    <name type="common">Bacillus akibai</name>
    <dbReference type="NCBI Taxonomy" id="1236973"/>
    <lineage>
        <taxon>Bacteria</taxon>
        <taxon>Bacillati</taxon>
        <taxon>Bacillota</taxon>
        <taxon>Bacilli</taxon>
        <taxon>Bacillales</taxon>
        <taxon>Bacillaceae</taxon>
        <taxon>Halalkalibacter</taxon>
    </lineage>
</organism>
<dbReference type="AlphaFoldDB" id="W4QQM1"/>
<evidence type="ECO:0000256" key="3">
    <source>
        <dbReference type="ARBA" id="ARBA00022729"/>
    </source>
</evidence>
<accession>W4QQM1</accession>
<evidence type="ECO:0000256" key="1">
    <source>
        <dbReference type="ARBA" id="ARBA00004418"/>
    </source>
</evidence>
<name>W4QQM1_HALA3</name>
<feature type="signal peptide" evidence="4">
    <location>
        <begin position="1"/>
        <end position="22"/>
    </location>
</feature>
<dbReference type="eggNOG" id="COG0715">
    <property type="taxonomic scope" value="Bacteria"/>
</dbReference>
<dbReference type="EMBL" id="BAUV01000006">
    <property type="protein sequence ID" value="GAE34227.1"/>
    <property type="molecule type" value="Genomic_DNA"/>
</dbReference>
<reference evidence="6 7" key="1">
    <citation type="journal article" date="2014" name="Genome Announc.">
        <title>Draft Genome Sequences of Three Alkaliphilic Bacillus Strains, Bacillus wakoensis JCM 9140T, Bacillus akibai JCM 9157T, and Bacillus hemicellulosilyticus JCM 9152T.</title>
        <authorList>
            <person name="Yuki M."/>
            <person name="Oshima K."/>
            <person name="Suda W."/>
            <person name="Oshida Y."/>
            <person name="Kitamura K."/>
            <person name="Iida T."/>
            <person name="Hattori M."/>
            <person name="Ohkuma M."/>
        </authorList>
    </citation>
    <scope>NUCLEOTIDE SEQUENCE [LARGE SCALE GENOMIC DNA]</scope>
    <source>
        <strain evidence="6 7">JCM 9157</strain>
    </source>
</reference>
<comment type="subcellular location">
    <subcellularLocation>
        <location evidence="1">Periplasm</location>
    </subcellularLocation>
</comment>
<dbReference type="STRING" id="1236973.JCM9157_1271"/>
<dbReference type="SUPFAM" id="SSF53850">
    <property type="entry name" value="Periplasmic binding protein-like II"/>
    <property type="match status" value="1"/>
</dbReference>
<keyword evidence="3 4" id="KW-0732">Signal</keyword>
<dbReference type="Pfam" id="PF09084">
    <property type="entry name" value="NMT1"/>
    <property type="match status" value="1"/>
</dbReference>
<dbReference type="PANTHER" id="PTHR30024">
    <property type="entry name" value="ALIPHATIC SULFONATES-BINDING PROTEIN-RELATED"/>
    <property type="match status" value="1"/>
</dbReference>
<keyword evidence="7" id="KW-1185">Reference proteome</keyword>
<evidence type="ECO:0000256" key="2">
    <source>
        <dbReference type="ARBA" id="ARBA00010742"/>
    </source>
</evidence>
<feature type="domain" description="SsuA/THI5-like" evidence="5">
    <location>
        <begin position="45"/>
        <end position="257"/>
    </location>
</feature>
<proteinExistence type="inferred from homology"/>
<evidence type="ECO:0000259" key="5">
    <source>
        <dbReference type="Pfam" id="PF09084"/>
    </source>
</evidence>